<dbReference type="GO" id="GO:0005737">
    <property type="term" value="C:cytoplasm"/>
    <property type="evidence" value="ECO:0007669"/>
    <property type="project" value="TreeGrafter"/>
</dbReference>
<dbReference type="InterPro" id="IPR057043">
    <property type="entry name" value="PARP14_KH_2"/>
</dbReference>
<feature type="region of interest" description="Disordered" evidence="6">
    <location>
        <begin position="860"/>
        <end position="923"/>
    </location>
</feature>
<keyword evidence="3" id="KW-0808">Transferase</keyword>
<dbReference type="PROSITE" id="PS51154">
    <property type="entry name" value="MACRO"/>
    <property type="match status" value="1"/>
</dbReference>
<dbReference type="InterPro" id="IPR052056">
    <property type="entry name" value="Mono-ARTD/PARP"/>
</dbReference>
<dbReference type="Pfam" id="PF23245">
    <property type="entry name" value="RRM_PARP14_2"/>
    <property type="match status" value="1"/>
</dbReference>
<dbReference type="Pfam" id="PF23248">
    <property type="entry name" value="KH_PARP14_2"/>
    <property type="match status" value="1"/>
</dbReference>
<evidence type="ECO:0000256" key="5">
    <source>
        <dbReference type="ARBA" id="ARBA00023242"/>
    </source>
</evidence>
<evidence type="ECO:0000256" key="1">
    <source>
        <dbReference type="ARBA" id="ARBA00004123"/>
    </source>
</evidence>
<dbReference type="GO" id="GO:0060335">
    <property type="term" value="P:positive regulation of type II interferon-mediated signaling pathway"/>
    <property type="evidence" value="ECO:0007669"/>
    <property type="project" value="TreeGrafter"/>
</dbReference>
<comment type="caution">
    <text evidence="8">The sequence shown here is derived from an EMBL/GenBank/DDBJ whole genome shotgun (WGS) entry which is preliminary data.</text>
</comment>
<dbReference type="GO" id="GO:1990404">
    <property type="term" value="F:NAD+-protein mono-ADP-ribosyltransferase activity"/>
    <property type="evidence" value="ECO:0007669"/>
    <property type="project" value="TreeGrafter"/>
</dbReference>
<dbReference type="InterPro" id="IPR012677">
    <property type="entry name" value="Nucleotide-bd_a/b_plait_sf"/>
</dbReference>
<name>A0AAD6ADE7_9TELE</name>
<dbReference type="Proteomes" id="UP001219934">
    <property type="component" value="Unassembled WGS sequence"/>
</dbReference>
<feature type="compositionally biased region" description="Basic and acidic residues" evidence="6">
    <location>
        <begin position="860"/>
        <end position="877"/>
    </location>
</feature>
<accession>A0AAD6ADE7</accession>
<dbReference type="Pfam" id="PF23085">
    <property type="entry name" value="RRM_PARP14_3"/>
    <property type="match status" value="1"/>
</dbReference>
<dbReference type="InterPro" id="IPR057050">
    <property type="entry name" value="RRM_PARP14_2"/>
</dbReference>
<dbReference type="PANTHER" id="PTHR14453">
    <property type="entry name" value="PARP/ZINC FINGER CCCH TYPE DOMAIN CONTAINING PROTEIN"/>
    <property type="match status" value="1"/>
</dbReference>
<gene>
    <name evidence="8" type="ORF">JOQ06_021349</name>
</gene>
<comment type="subcellular location">
    <subcellularLocation>
        <location evidence="1">Nucleus</location>
    </subcellularLocation>
</comment>
<evidence type="ECO:0000256" key="3">
    <source>
        <dbReference type="ARBA" id="ARBA00022679"/>
    </source>
</evidence>
<feature type="domain" description="Macro" evidence="7">
    <location>
        <begin position="653"/>
        <end position="813"/>
    </location>
</feature>
<dbReference type="SMART" id="SM00506">
    <property type="entry name" value="A1pp"/>
    <property type="match status" value="1"/>
</dbReference>
<dbReference type="InterPro" id="IPR057045">
    <property type="entry name" value="PARP14_KH_3"/>
</dbReference>
<keyword evidence="5" id="KW-0539">Nucleus</keyword>
<evidence type="ECO:0000313" key="8">
    <source>
        <dbReference type="EMBL" id="KAJ4923105.1"/>
    </source>
</evidence>
<dbReference type="Pfam" id="PF23084">
    <property type="entry name" value="KH_PARP14_1"/>
    <property type="match status" value="1"/>
</dbReference>
<dbReference type="GO" id="GO:0003950">
    <property type="term" value="F:NAD+ poly-ADP-ribosyltransferase activity"/>
    <property type="evidence" value="ECO:0007669"/>
    <property type="project" value="TreeGrafter"/>
</dbReference>
<dbReference type="InterPro" id="IPR002589">
    <property type="entry name" value="Macro_dom"/>
</dbReference>
<evidence type="ECO:0000256" key="4">
    <source>
        <dbReference type="ARBA" id="ARBA00023027"/>
    </source>
</evidence>
<dbReference type="Pfam" id="PF01661">
    <property type="entry name" value="Macro"/>
    <property type="match status" value="1"/>
</dbReference>
<dbReference type="Gene3D" id="3.40.220.10">
    <property type="entry name" value="Leucine Aminopeptidase, subunit E, domain 1"/>
    <property type="match status" value="2"/>
</dbReference>
<dbReference type="Pfam" id="PF23249">
    <property type="entry name" value="KH_PARP14_3"/>
    <property type="match status" value="1"/>
</dbReference>
<feature type="region of interest" description="Disordered" evidence="6">
    <location>
        <begin position="60"/>
        <end position="103"/>
    </location>
</feature>
<feature type="compositionally biased region" description="Basic residues" evidence="6">
    <location>
        <begin position="913"/>
        <end position="923"/>
    </location>
</feature>
<dbReference type="InterPro" id="IPR043472">
    <property type="entry name" value="Macro_dom-like"/>
</dbReference>
<dbReference type="Gene3D" id="3.30.70.330">
    <property type="match status" value="1"/>
</dbReference>
<dbReference type="GO" id="GO:0010629">
    <property type="term" value="P:negative regulation of gene expression"/>
    <property type="evidence" value="ECO:0007669"/>
    <property type="project" value="TreeGrafter"/>
</dbReference>
<feature type="compositionally biased region" description="Basic and acidic residues" evidence="6">
    <location>
        <begin position="82"/>
        <end position="101"/>
    </location>
</feature>
<organism evidence="8 9">
    <name type="scientific">Pogonophryne albipinna</name>
    <dbReference type="NCBI Taxonomy" id="1090488"/>
    <lineage>
        <taxon>Eukaryota</taxon>
        <taxon>Metazoa</taxon>
        <taxon>Chordata</taxon>
        <taxon>Craniata</taxon>
        <taxon>Vertebrata</taxon>
        <taxon>Euteleostomi</taxon>
        <taxon>Actinopterygii</taxon>
        <taxon>Neopterygii</taxon>
        <taxon>Teleostei</taxon>
        <taxon>Neoteleostei</taxon>
        <taxon>Acanthomorphata</taxon>
        <taxon>Eupercaria</taxon>
        <taxon>Perciformes</taxon>
        <taxon>Notothenioidei</taxon>
        <taxon>Pogonophryne</taxon>
    </lineage>
</organism>
<dbReference type="GO" id="GO:0003714">
    <property type="term" value="F:transcription corepressor activity"/>
    <property type="evidence" value="ECO:0007669"/>
    <property type="project" value="TreeGrafter"/>
</dbReference>
<protein>
    <recommendedName>
        <fullName evidence="7">Macro domain-containing protein</fullName>
    </recommendedName>
</protein>
<dbReference type="GO" id="GO:0044389">
    <property type="term" value="F:ubiquitin-like protein ligase binding"/>
    <property type="evidence" value="ECO:0007669"/>
    <property type="project" value="TreeGrafter"/>
</dbReference>
<reference evidence="8" key="1">
    <citation type="submission" date="2022-11" db="EMBL/GenBank/DDBJ databases">
        <title>Chromosome-level genome of Pogonophryne albipinna.</title>
        <authorList>
            <person name="Jo E."/>
        </authorList>
    </citation>
    <scope>NUCLEOTIDE SEQUENCE</scope>
    <source>
        <strain evidence="8">SGF0006</strain>
        <tissue evidence="8">Muscle</tissue>
    </source>
</reference>
<feature type="compositionally biased region" description="Acidic residues" evidence="6">
    <location>
        <begin position="878"/>
        <end position="897"/>
    </location>
</feature>
<evidence type="ECO:0000259" key="7">
    <source>
        <dbReference type="PROSITE" id="PS51154"/>
    </source>
</evidence>
<proteinExistence type="predicted"/>
<evidence type="ECO:0000256" key="6">
    <source>
        <dbReference type="SAM" id="MobiDB-lite"/>
    </source>
</evidence>
<dbReference type="SUPFAM" id="SSF52949">
    <property type="entry name" value="Macro domain-like"/>
    <property type="match status" value="1"/>
</dbReference>
<dbReference type="PANTHER" id="PTHR14453:SF70">
    <property type="entry name" value="PROTEIN MONO-ADP-RIBOSYLTRANSFERASE PARP9"/>
    <property type="match status" value="1"/>
</dbReference>
<dbReference type="InterPro" id="IPR057046">
    <property type="entry name" value="PARP14_KH_4"/>
</dbReference>
<dbReference type="GO" id="GO:0070212">
    <property type="term" value="P:protein poly-ADP-ribosylation"/>
    <property type="evidence" value="ECO:0007669"/>
    <property type="project" value="TreeGrafter"/>
</dbReference>
<dbReference type="InterPro" id="IPR057044">
    <property type="entry name" value="PARP14_KH_1"/>
</dbReference>
<evidence type="ECO:0000313" key="9">
    <source>
        <dbReference type="Proteomes" id="UP001219934"/>
    </source>
</evidence>
<dbReference type="EMBL" id="JAPTMU010000043">
    <property type="protein sequence ID" value="KAJ4923105.1"/>
    <property type="molecule type" value="Genomic_DNA"/>
</dbReference>
<sequence length="923" mass="101438">MGAGPGLLDDELLLPGSEEAAPDNVDSGPVGGEVRERVIARKNHEIIMGNQTFKLRLISAPSPMNSDDASDLPADLKTPEATAEKKEADEKTDTEKEKEKSVQSSAVVLENVSDRLSRDLLSMLVENISGLDETCYSLEIIWESSSAVITFNKPADVDKFLPGSQCSPKLQKHGLTARPLEAAESIRVENLPPTVVKEILELFFEKSWTLPDNVVMIPDEHAAIATFNNAKVVESICHEQDHAMRSITFKVYPYYESMGTALYGKERPTWKMPEPFRESVHNVVWRVLREKKLFQSINDQMSSYFCSVNLDNPDVILSPLPSLLRQKGLTAKHVDTWMSTAQEAFRQQMSQYSAFECKVNASAWKAAEKEVRSVVKEDAALVLDASRGVLTVAGRGDDIKKVKGPVENIVLKAISQIKRQTEGVSECMDMSPAKFYILNQEGLLKAAQDISPDMKISLDEGAQKLTITGLPAEVYKTKSWILERTVGMSKKLNVPPSLLDYLNTVDAMDMSKSLFTSQGISAIFSIDSKGVLLLGTSEAVLAVAEKKMKTIFSVETLDVEDQEVLKLPNWVDLNQQLLDTYISLKNKTVAIQIQPERRNKITVTSFQVPVKEKAKCCFQELTSALSTDNFVVDKPGAKKYFQTQGSLFLSTIMTEYSLKTANGVLVSVSNADICTLNVDAVVNAANEDLQHIGDLAHALLKAAGPELQKISNDHIQVNGKLRPDKMTAVSRLKLAVKNSLTQAEQVNCSTIALPAISPGVFGFPVDLCADTIAQAVREYCDSPGAPRSLTEIQLVDNIHNTVKVLATAVNREFNDLRPILTLPQLAGGRGTGASGFTAYFPADISGVEVKASHPGAIKALKEEEYAEVDAKEDVKENPEEEEETEEEKEENAEENVEDTPGLKGMEGQGGWSRPRRRVLGLFC</sequence>
<dbReference type="GO" id="GO:0005634">
    <property type="term" value="C:nucleus"/>
    <property type="evidence" value="ECO:0007669"/>
    <property type="project" value="UniProtKB-SubCell"/>
</dbReference>
<dbReference type="AlphaFoldDB" id="A0AAD6ADE7"/>
<dbReference type="Pfam" id="PF23251">
    <property type="entry name" value="KH_PARP14_4"/>
    <property type="match status" value="1"/>
</dbReference>
<keyword evidence="4" id="KW-0520">NAD</keyword>
<keyword evidence="9" id="KW-1185">Reference proteome</keyword>
<feature type="region of interest" description="Disordered" evidence="6">
    <location>
        <begin position="1"/>
        <end position="32"/>
    </location>
</feature>
<keyword evidence="2" id="KW-0328">Glycosyltransferase</keyword>
<evidence type="ECO:0000256" key="2">
    <source>
        <dbReference type="ARBA" id="ARBA00022676"/>
    </source>
</evidence>